<reference evidence="3 4" key="1">
    <citation type="submission" date="2020-08" db="EMBL/GenBank/DDBJ databases">
        <title>Genomic Encyclopedia of Type Strains, Phase IV (KMG-V): Genome sequencing to study the core and pangenomes of soil and plant-associated prokaryotes.</title>
        <authorList>
            <person name="Whitman W."/>
        </authorList>
    </citation>
    <scope>NUCLEOTIDE SEQUENCE [LARGE SCALE GENOMIC DNA]</scope>
    <source>
        <strain evidence="3 4">X5P3</strain>
    </source>
</reference>
<accession>A0A7W8EAE5</accession>
<feature type="transmembrane region" description="Helical" evidence="1">
    <location>
        <begin position="25"/>
        <end position="44"/>
    </location>
</feature>
<feature type="transmembrane region" description="Helical" evidence="1">
    <location>
        <begin position="249"/>
        <end position="267"/>
    </location>
</feature>
<dbReference type="AlphaFoldDB" id="A0A7W8EAE5"/>
<evidence type="ECO:0000313" key="4">
    <source>
        <dbReference type="Proteomes" id="UP000584867"/>
    </source>
</evidence>
<protein>
    <recommendedName>
        <fullName evidence="2">CAAX prenyl protease 2/Lysostaphin resistance protein A-like domain-containing protein</fullName>
    </recommendedName>
</protein>
<keyword evidence="1" id="KW-0472">Membrane</keyword>
<sequence length="274" mass="30715">MTETLPDPLLPLAETSRTEDVPQLLAPWFHTLGIVALLAGLALLSHFGHREITTTDHPVRYCSQMLMIWMLLGCVVAGLYRRRLFFWNTLLHNRRSWLLESVRGITIYLACSAMFYLAVMGFAYILALRHASHTSVVYQEVASRLHLKNKIVEATAPTTGFELLLWAGVSFTAGFCEEHIFRGYLLRHSIAFFRGTGTSPRFSEILSVAITSVLFGSLHLYEGIGGAVFIGLLGLVFATLALRFGNLRAVIVAHSVQDFLVGLFLFLRHLHQVR</sequence>
<keyword evidence="1" id="KW-0812">Transmembrane</keyword>
<evidence type="ECO:0000256" key="1">
    <source>
        <dbReference type="SAM" id="Phobius"/>
    </source>
</evidence>
<name>A0A7W8EAE5_9BACT</name>
<feature type="transmembrane region" description="Helical" evidence="1">
    <location>
        <begin position="105"/>
        <end position="127"/>
    </location>
</feature>
<dbReference type="GO" id="GO:0080120">
    <property type="term" value="P:CAAX-box protein maturation"/>
    <property type="evidence" value="ECO:0007669"/>
    <property type="project" value="UniProtKB-ARBA"/>
</dbReference>
<feature type="transmembrane region" description="Helical" evidence="1">
    <location>
        <begin position="224"/>
        <end position="242"/>
    </location>
</feature>
<feature type="domain" description="CAAX prenyl protease 2/Lysostaphin resistance protein A-like" evidence="2">
    <location>
        <begin position="162"/>
        <end position="259"/>
    </location>
</feature>
<dbReference type="RefSeq" id="WP_184256864.1">
    <property type="nucleotide sequence ID" value="NZ_JACHIO010000012.1"/>
</dbReference>
<keyword evidence="1" id="KW-1133">Transmembrane helix</keyword>
<gene>
    <name evidence="3" type="ORF">HDF15_003087</name>
</gene>
<comment type="caution">
    <text evidence="3">The sequence shown here is derived from an EMBL/GenBank/DDBJ whole genome shotgun (WGS) entry which is preliminary data.</text>
</comment>
<dbReference type="Proteomes" id="UP000584867">
    <property type="component" value="Unassembled WGS sequence"/>
</dbReference>
<organism evidence="3 4">
    <name type="scientific">Granulicella mallensis</name>
    <dbReference type="NCBI Taxonomy" id="940614"/>
    <lineage>
        <taxon>Bacteria</taxon>
        <taxon>Pseudomonadati</taxon>
        <taxon>Acidobacteriota</taxon>
        <taxon>Terriglobia</taxon>
        <taxon>Terriglobales</taxon>
        <taxon>Acidobacteriaceae</taxon>
        <taxon>Granulicella</taxon>
    </lineage>
</organism>
<dbReference type="GO" id="GO:0004175">
    <property type="term" value="F:endopeptidase activity"/>
    <property type="evidence" value="ECO:0007669"/>
    <property type="project" value="UniProtKB-ARBA"/>
</dbReference>
<feature type="transmembrane region" description="Helical" evidence="1">
    <location>
        <begin position="65"/>
        <end position="85"/>
    </location>
</feature>
<evidence type="ECO:0000259" key="2">
    <source>
        <dbReference type="Pfam" id="PF02517"/>
    </source>
</evidence>
<proteinExistence type="predicted"/>
<dbReference type="EMBL" id="JACHIO010000012">
    <property type="protein sequence ID" value="MBB5064727.1"/>
    <property type="molecule type" value="Genomic_DNA"/>
</dbReference>
<dbReference type="Pfam" id="PF02517">
    <property type="entry name" value="Rce1-like"/>
    <property type="match status" value="1"/>
</dbReference>
<dbReference type="InterPro" id="IPR003675">
    <property type="entry name" value="Rce1/LyrA-like_dom"/>
</dbReference>
<evidence type="ECO:0000313" key="3">
    <source>
        <dbReference type="EMBL" id="MBB5064727.1"/>
    </source>
</evidence>